<name>A0ACB9EZB4_CICIN</name>
<keyword evidence="2" id="KW-1185">Reference proteome</keyword>
<gene>
    <name evidence="1" type="ORF">L2E82_13763</name>
</gene>
<organism evidence="1 2">
    <name type="scientific">Cichorium intybus</name>
    <name type="common">Chicory</name>
    <dbReference type="NCBI Taxonomy" id="13427"/>
    <lineage>
        <taxon>Eukaryota</taxon>
        <taxon>Viridiplantae</taxon>
        <taxon>Streptophyta</taxon>
        <taxon>Embryophyta</taxon>
        <taxon>Tracheophyta</taxon>
        <taxon>Spermatophyta</taxon>
        <taxon>Magnoliopsida</taxon>
        <taxon>eudicotyledons</taxon>
        <taxon>Gunneridae</taxon>
        <taxon>Pentapetalae</taxon>
        <taxon>asterids</taxon>
        <taxon>campanulids</taxon>
        <taxon>Asterales</taxon>
        <taxon>Asteraceae</taxon>
        <taxon>Cichorioideae</taxon>
        <taxon>Cichorieae</taxon>
        <taxon>Cichoriinae</taxon>
        <taxon>Cichorium</taxon>
    </lineage>
</organism>
<accession>A0ACB9EZB4</accession>
<protein>
    <submittedName>
        <fullName evidence="1">Uncharacterized protein</fullName>
    </submittedName>
</protein>
<dbReference type="Proteomes" id="UP001055811">
    <property type="component" value="Linkage Group LG03"/>
</dbReference>
<reference evidence="2" key="1">
    <citation type="journal article" date="2022" name="Mol. Ecol. Resour.">
        <title>The genomes of chicory, endive, great burdock and yacon provide insights into Asteraceae palaeo-polyploidization history and plant inulin production.</title>
        <authorList>
            <person name="Fan W."/>
            <person name="Wang S."/>
            <person name="Wang H."/>
            <person name="Wang A."/>
            <person name="Jiang F."/>
            <person name="Liu H."/>
            <person name="Zhao H."/>
            <person name="Xu D."/>
            <person name="Zhang Y."/>
        </authorList>
    </citation>
    <scope>NUCLEOTIDE SEQUENCE [LARGE SCALE GENOMIC DNA]</scope>
    <source>
        <strain evidence="2">cv. Punajuju</strain>
    </source>
</reference>
<reference evidence="1 2" key="2">
    <citation type="journal article" date="2022" name="Mol. Ecol. Resour.">
        <title>The genomes of chicory, endive, great burdock and yacon provide insights into Asteraceae paleo-polyploidization history and plant inulin production.</title>
        <authorList>
            <person name="Fan W."/>
            <person name="Wang S."/>
            <person name="Wang H."/>
            <person name="Wang A."/>
            <person name="Jiang F."/>
            <person name="Liu H."/>
            <person name="Zhao H."/>
            <person name="Xu D."/>
            <person name="Zhang Y."/>
        </authorList>
    </citation>
    <scope>NUCLEOTIDE SEQUENCE [LARGE SCALE GENOMIC DNA]</scope>
    <source>
        <strain evidence="2">cv. Punajuju</strain>
        <tissue evidence="1">Leaves</tissue>
    </source>
</reference>
<evidence type="ECO:0000313" key="1">
    <source>
        <dbReference type="EMBL" id="KAI3763766.1"/>
    </source>
</evidence>
<sequence>MLYPSKSRCNIGRDLCKIKVGVVVEADFRRLYNLEGNLYKSKQTSFSKWIKQEDLQHHRSFQTYYSPHSHQPPYSLLRPPLRILLTNKLSINSESFPRAQTMKTSPDGDNGVELSSDRASEKAEIPEREVKARAEN</sequence>
<dbReference type="EMBL" id="CM042011">
    <property type="protein sequence ID" value="KAI3763766.1"/>
    <property type="molecule type" value="Genomic_DNA"/>
</dbReference>
<proteinExistence type="predicted"/>
<evidence type="ECO:0000313" key="2">
    <source>
        <dbReference type="Proteomes" id="UP001055811"/>
    </source>
</evidence>
<comment type="caution">
    <text evidence="1">The sequence shown here is derived from an EMBL/GenBank/DDBJ whole genome shotgun (WGS) entry which is preliminary data.</text>
</comment>